<comment type="caution">
    <text evidence="1">The sequence shown here is derived from an EMBL/GenBank/DDBJ whole genome shotgun (WGS) entry which is preliminary data.</text>
</comment>
<reference evidence="1" key="1">
    <citation type="journal article" date="2022" name="bioRxiv">
        <title>Population genetic analysis of Ophidiomyces ophidiicola, the causative agent of snake fungal disease, indicates recent introductions to the USA.</title>
        <authorList>
            <person name="Ladner J.T."/>
            <person name="Palmer J.M."/>
            <person name="Ettinger C.L."/>
            <person name="Stajich J.E."/>
            <person name="Farrell T.M."/>
            <person name="Glorioso B.M."/>
            <person name="Lawson B."/>
            <person name="Price S.J."/>
            <person name="Stengle A.G."/>
            <person name="Grear D.A."/>
            <person name="Lorch J.M."/>
        </authorList>
    </citation>
    <scope>NUCLEOTIDE SEQUENCE</scope>
    <source>
        <strain evidence="1">NWHC 24266-5</strain>
    </source>
</reference>
<evidence type="ECO:0000313" key="1">
    <source>
        <dbReference type="EMBL" id="KAI2388273.1"/>
    </source>
</evidence>
<organism evidence="1">
    <name type="scientific">Ophidiomyces ophidiicola</name>
    <dbReference type="NCBI Taxonomy" id="1387563"/>
    <lineage>
        <taxon>Eukaryota</taxon>
        <taxon>Fungi</taxon>
        <taxon>Dikarya</taxon>
        <taxon>Ascomycota</taxon>
        <taxon>Pezizomycotina</taxon>
        <taxon>Eurotiomycetes</taxon>
        <taxon>Eurotiomycetidae</taxon>
        <taxon>Onygenales</taxon>
        <taxon>Onygenaceae</taxon>
        <taxon>Ophidiomyces</taxon>
    </lineage>
</organism>
<dbReference type="EMBL" id="JALBCA010000032">
    <property type="protein sequence ID" value="KAI2388273.1"/>
    <property type="molecule type" value="Genomic_DNA"/>
</dbReference>
<gene>
    <name evidence="1" type="ORF">LOY88_002673</name>
</gene>
<name>A0ACB8UYI5_9EURO</name>
<proteinExistence type="predicted"/>
<accession>A0ACB8UYI5</accession>
<protein>
    <submittedName>
        <fullName evidence="1">Uncharacterized protein</fullName>
    </submittedName>
</protein>
<sequence>MKRILNFRRHSTLKEYSTTKEIPRIEPNRSFSVIDTSTRDRPGSPVIERPYLDPLTSLYLRNSCSLLVENVRCRKFPSQPALPAKTTTSNPPEQPLPEPTFPPAYSKLPTDPLPMAPEKTSIQQPNRLATLTEEPAVCKGEEHGSAIPMPSASIIPERKNTIKRPRTSNALNTETQAPRNDFFLVKSKSTSNLKFRSERSVKKAASQNAMSGHKAANEGSLEDPGTLSKEPLITFRECLERRFAMDTSIRIDFNEANIVSSAHELPMDNETCSPSPSTCQPLSEPNLSGSTLVKPETHSTSELKRQTTRSLPKRFAAHFSWRKYQRH</sequence>